<dbReference type="EMBL" id="LCUC01000173">
    <property type="protein sequence ID" value="KKY35078.1"/>
    <property type="molecule type" value="Genomic_DNA"/>
</dbReference>
<comment type="caution">
    <text evidence="2">The sequence shown here is derived from an EMBL/GenBank/DDBJ whole genome shotgun (WGS) entry which is preliminary data.</text>
</comment>
<dbReference type="Proteomes" id="UP000034680">
    <property type="component" value="Unassembled WGS sequence"/>
</dbReference>
<dbReference type="AlphaFoldDB" id="A0A0G2HJ39"/>
<reference evidence="2 3" key="1">
    <citation type="submission" date="2015-05" db="EMBL/GenBank/DDBJ databases">
        <title>Distinctive expansion of gene families associated with plant cell wall degradation and secondary metabolism in the genomes of grapevine trunk pathogens.</title>
        <authorList>
            <person name="Lawrence D.P."/>
            <person name="Travadon R."/>
            <person name="Rolshausen P.E."/>
            <person name="Baumgartner K."/>
        </authorList>
    </citation>
    <scope>NUCLEOTIDE SEQUENCE [LARGE SCALE GENOMIC DNA]</scope>
    <source>
        <strain evidence="2">DA912</strain>
    </source>
</reference>
<gene>
    <name evidence="2" type="ORF">UCDDA912_g04936</name>
</gene>
<proteinExistence type="predicted"/>
<keyword evidence="3" id="KW-1185">Reference proteome</keyword>
<name>A0A0G2HJ39_9PEZI</name>
<organism evidence="2 3">
    <name type="scientific">Diaporthe ampelina</name>
    <dbReference type="NCBI Taxonomy" id="1214573"/>
    <lineage>
        <taxon>Eukaryota</taxon>
        <taxon>Fungi</taxon>
        <taxon>Dikarya</taxon>
        <taxon>Ascomycota</taxon>
        <taxon>Pezizomycotina</taxon>
        <taxon>Sordariomycetes</taxon>
        <taxon>Sordariomycetidae</taxon>
        <taxon>Diaporthales</taxon>
        <taxon>Diaporthaceae</taxon>
        <taxon>Diaporthe</taxon>
    </lineage>
</organism>
<evidence type="ECO:0000313" key="2">
    <source>
        <dbReference type="EMBL" id="KKY35078.1"/>
    </source>
</evidence>
<evidence type="ECO:0000313" key="3">
    <source>
        <dbReference type="Proteomes" id="UP000034680"/>
    </source>
</evidence>
<accession>A0A0G2HJ39</accession>
<sequence>MKRILSTGAELRLTSCANLQVRPFHHTSAASSSLEKGGPSPEGTVNQAQTAPQASDRKYPQSSENKAEALTTAKKKTVAEMDEELRLKLEGMSGEGGSAGIEYENGKAEGLKRGVKSNMFRVI</sequence>
<feature type="region of interest" description="Disordered" evidence="1">
    <location>
        <begin position="27"/>
        <end position="77"/>
    </location>
</feature>
<evidence type="ECO:0000256" key="1">
    <source>
        <dbReference type="SAM" id="MobiDB-lite"/>
    </source>
</evidence>
<reference evidence="2 3" key="2">
    <citation type="submission" date="2015-05" db="EMBL/GenBank/DDBJ databases">
        <authorList>
            <person name="Morales-Cruz A."/>
            <person name="Amrine K.C."/>
            <person name="Cantu D."/>
        </authorList>
    </citation>
    <scope>NUCLEOTIDE SEQUENCE [LARGE SCALE GENOMIC DNA]</scope>
    <source>
        <strain evidence="2">DA912</strain>
    </source>
</reference>
<feature type="compositionally biased region" description="Polar residues" evidence="1">
    <location>
        <begin position="43"/>
        <end position="53"/>
    </location>
</feature>
<protein>
    <submittedName>
        <fullName evidence="2">Uncharacterized protein</fullName>
    </submittedName>
</protein>
<dbReference type="OrthoDB" id="2157103at2759"/>